<dbReference type="STRING" id="94869.SAMN04488529_104157"/>
<sequence>MLNIEVLNMIGERVMRRSALMQFKRFEVNGEYRDIQIELDAILDGDVDAIKIKSRGSAEFTGNVIAKEARFGGLCKIGGNCNIDFLEICGESKIDGNIIADELIVDGKLKCNGKLLECNKIKLSGTITSGGELKASVATGKGGLVLEKIESDNIDLIFNKKTTLKEIKGTKINIIGTKSKGFISKCLSKGGSLVEINNIEGNDITLENIEAKSVKGHNIKIGGNCIIEKVEYTGEININANSKVTKKIKL</sequence>
<dbReference type="AlphaFoldDB" id="A0A1H0S473"/>
<reference evidence="1 2" key="1">
    <citation type="submission" date="2016-10" db="EMBL/GenBank/DDBJ databases">
        <authorList>
            <person name="de Groot N.N."/>
        </authorList>
    </citation>
    <scope>NUCLEOTIDE SEQUENCE [LARGE SCALE GENOMIC DNA]</scope>
    <source>
        <strain evidence="1 2">DSM 12272</strain>
    </source>
</reference>
<keyword evidence="2" id="KW-1185">Reference proteome</keyword>
<name>A0A1H0S473_9CLOT</name>
<evidence type="ECO:0000313" key="2">
    <source>
        <dbReference type="Proteomes" id="UP000198597"/>
    </source>
</evidence>
<gene>
    <name evidence="1" type="ORF">SAMN04488529_104157</name>
</gene>
<dbReference type="RefSeq" id="WP_089968714.1">
    <property type="nucleotide sequence ID" value="NZ_FNJM01000004.1"/>
</dbReference>
<proteinExistence type="predicted"/>
<evidence type="ECO:0000313" key="1">
    <source>
        <dbReference type="EMBL" id="SDP36542.1"/>
    </source>
</evidence>
<dbReference type="Proteomes" id="UP000198597">
    <property type="component" value="Unassembled WGS sequence"/>
</dbReference>
<protein>
    <submittedName>
        <fullName evidence="1">Polymer-forming protein</fullName>
    </submittedName>
</protein>
<organism evidence="1 2">
    <name type="scientific">Clostridium gasigenes</name>
    <dbReference type="NCBI Taxonomy" id="94869"/>
    <lineage>
        <taxon>Bacteria</taxon>
        <taxon>Bacillati</taxon>
        <taxon>Bacillota</taxon>
        <taxon>Clostridia</taxon>
        <taxon>Eubacteriales</taxon>
        <taxon>Clostridiaceae</taxon>
        <taxon>Clostridium</taxon>
    </lineage>
</organism>
<accession>A0A1H0S473</accession>
<dbReference type="EMBL" id="FNJM01000004">
    <property type="protein sequence ID" value="SDP36542.1"/>
    <property type="molecule type" value="Genomic_DNA"/>
</dbReference>